<evidence type="ECO:0000313" key="3">
    <source>
        <dbReference type="Proteomes" id="UP000531659"/>
    </source>
</evidence>
<feature type="transmembrane region" description="Helical" evidence="1">
    <location>
        <begin position="410"/>
        <end position="430"/>
    </location>
</feature>
<feature type="transmembrane region" description="Helical" evidence="1">
    <location>
        <begin position="360"/>
        <end position="381"/>
    </location>
</feature>
<feature type="transmembrane region" description="Helical" evidence="1">
    <location>
        <begin position="247"/>
        <end position="266"/>
    </location>
</feature>
<feature type="transmembrane region" description="Helical" evidence="1">
    <location>
        <begin position="477"/>
        <end position="498"/>
    </location>
</feature>
<keyword evidence="1" id="KW-1133">Transmembrane helix</keyword>
<dbReference type="RefSeq" id="WP_171296687.1">
    <property type="nucleotide sequence ID" value="NZ_CP087098.1"/>
</dbReference>
<feature type="transmembrane region" description="Helical" evidence="1">
    <location>
        <begin position="62"/>
        <end position="86"/>
    </location>
</feature>
<sequence length="530" mass="59175">MNNSTWILLKTQFLNQSGVNTFRYEKDKKKKNRVIIFAVAMTITVIMMSAYCFMLAYGLGRIGLTAIIPGYAFTITSVIVMLFTLFKASGTLFAFKDYDMLMALPVQTTTVITSRFLLMYGENVLFSFLVMMPMGIAYCLFAHPQILFYVIWFISMFVTPLVPMTIAAVLGAIISAISSRFKHTNMVNIILSFVLTIGFMGVSMSAGTMSGGQINIKQIASLGKMLSHKMNQTYPLVSIFEKAVCKYNIIAFITFLLISVIWYYAFVKIVSIKYKAINTGLTTYQTKSNYKLQSLKVTSTFMALHRKEMKRFFSSYLYVLNFGMGAVLLLIMSITCFIFGVDKVQQIVGIPNIKPIMINFVPFVISGMLAMTCTSAVSLSLEGKNLWILKSAPIEAATIYRSKMSVNATILLPISLLSSLFMSLCLKSTIMPAMWMFVTPLAYVAFTCVWGIFINLKMPNFEWESEVTVIKQSMASVLGILGGMLFGFIPMVIIFILPGVDRNLIMGVITLAVIGFTSFLYIKVCGTKLP</sequence>
<evidence type="ECO:0000256" key="1">
    <source>
        <dbReference type="SAM" id="Phobius"/>
    </source>
</evidence>
<organism evidence="2 3">
    <name type="scientific">Clostridium estertheticum</name>
    <dbReference type="NCBI Taxonomy" id="238834"/>
    <lineage>
        <taxon>Bacteria</taxon>
        <taxon>Bacillati</taxon>
        <taxon>Bacillota</taxon>
        <taxon>Clostridia</taxon>
        <taxon>Eubacteriales</taxon>
        <taxon>Clostridiaceae</taxon>
        <taxon>Clostridium</taxon>
    </lineage>
</organism>
<feature type="transmembrane region" description="Helical" evidence="1">
    <location>
        <begin position="149"/>
        <end position="174"/>
    </location>
</feature>
<feature type="transmembrane region" description="Helical" evidence="1">
    <location>
        <begin position="124"/>
        <end position="143"/>
    </location>
</feature>
<name>A0A7Y3WSH9_9CLOT</name>
<dbReference type="EMBL" id="JABEYB010000005">
    <property type="protein sequence ID" value="NNU75959.1"/>
    <property type="molecule type" value="Genomic_DNA"/>
</dbReference>
<feature type="transmembrane region" description="Helical" evidence="1">
    <location>
        <begin position="436"/>
        <end position="456"/>
    </location>
</feature>
<feature type="transmembrane region" description="Helical" evidence="1">
    <location>
        <begin position="186"/>
        <end position="206"/>
    </location>
</feature>
<proteinExistence type="predicted"/>
<protein>
    <submittedName>
        <fullName evidence="2">Permease</fullName>
    </submittedName>
</protein>
<reference evidence="2 3" key="1">
    <citation type="submission" date="2020-05" db="EMBL/GenBank/DDBJ databases">
        <title>Complete genome of Clostridium estertheticum subspecies estertheticum, isolated from Vacuum packed lamb meat from New Zealand imported to Switzerland.</title>
        <authorList>
            <person name="Wambui J."/>
            <person name="Stevens M.J.A."/>
            <person name="Stephan R."/>
        </authorList>
    </citation>
    <scope>NUCLEOTIDE SEQUENCE [LARGE SCALE GENOMIC DNA]</scope>
    <source>
        <strain evidence="2 3">CEST001</strain>
    </source>
</reference>
<evidence type="ECO:0000313" key="2">
    <source>
        <dbReference type="EMBL" id="NNU75959.1"/>
    </source>
</evidence>
<gene>
    <name evidence="2" type="ORF">HLQ16_08465</name>
</gene>
<accession>A0A7Y3WSH9</accession>
<feature type="transmembrane region" description="Helical" evidence="1">
    <location>
        <begin position="34"/>
        <end position="56"/>
    </location>
</feature>
<comment type="caution">
    <text evidence="2">The sequence shown here is derived from an EMBL/GenBank/DDBJ whole genome shotgun (WGS) entry which is preliminary data.</text>
</comment>
<dbReference type="Proteomes" id="UP000531659">
    <property type="component" value="Unassembled WGS sequence"/>
</dbReference>
<feature type="transmembrane region" description="Helical" evidence="1">
    <location>
        <begin position="316"/>
        <end position="340"/>
    </location>
</feature>
<feature type="transmembrane region" description="Helical" evidence="1">
    <location>
        <begin position="504"/>
        <end position="522"/>
    </location>
</feature>
<keyword evidence="1" id="KW-0812">Transmembrane</keyword>
<keyword evidence="1" id="KW-0472">Membrane</keyword>
<dbReference type="AlphaFoldDB" id="A0A7Y3WSH9"/>